<evidence type="ECO:0000313" key="1">
    <source>
        <dbReference type="EMBL" id="KAK1464496.1"/>
    </source>
</evidence>
<protein>
    <submittedName>
        <fullName evidence="1">Uncharacterized protein</fullName>
    </submittedName>
</protein>
<reference evidence="1" key="1">
    <citation type="submission" date="2016-11" db="EMBL/GenBank/DDBJ databases">
        <title>The genome sequence of Colletotrichum cuscutae.</title>
        <authorList>
            <person name="Baroncelli R."/>
        </authorList>
    </citation>
    <scope>NUCLEOTIDE SEQUENCE</scope>
    <source>
        <strain evidence="1">IMI 304802</strain>
    </source>
</reference>
<name>A0AAI9XYU3_9PEZI</name>
<dbReference type="AlphaFoldDB" id="A0AAI9XYU3"/>
<dbReference type="EMBL" id="MPDP01000265">
    <property type="protein sequence ID" value="KAK1464496.1"/>
    <property type="molecule type" value="Genomic_DNA"/>
</dbReference>
<dbReference type="Proteomes" id="UP001239213">
    <property type="component" value="Unassembled WGS sequence"/>
</dbReference>
<dbReference type="PANTHER" id="PTHR36681">
    <property type="entry name" value="NUCLEAR GTPASE, GERMINAL CENTER-ASSOCIATED, TANDEM DUPLICATE 3"/>
    <property type="match status" value="1"/>
</dbReference>
<proteinExistence type="predicted"/>
<gene>
    <name evidence="1" type="ORF">CCUS01_08070</name>
</gene>
<evidence type="ECO:0000313" key="2">
    <source>
        <dbReference type="Proteomes" id="UP001239213"/>
    </source>
</evidence>
<comment type="caution">
    <text evidence="1">The sequence shown here is derived from an EMBL/GenBank/DDBJ whole genome shotgun (WGS) entry which is preliminary data.</text>
</comment>
<sequence length="85" mass="9299">MNATLDEERVPLTHCMRTCTVAVAKISYNGSNDTAKKYRAEIELVTQAEGTAEVVALHRDILDNRAKLSPDIKNADSDAGSHIPF</sequence>
<keyword evidence="2" id="KW-1185">Reference proteome</keyword>
<dbReference type="PANTHER" id="PTHR36681:SF3">
    <property type="entry name" value="NUCLEAR GTPASE, GERMINAL CENTER-ASSOCIATED, TANDEM DUPLICATE 3"/>
    <property type="match status" value="1"/>
</dbReference>
<accession>A0AAI9XYU3</accession>
<organism evidence="1 2">
    <name type="scientific">Colletotrichum cuscutae</name>
    <dbReference type="NCBI Taxonomy" id="1209917"/>
    <lineage>
        <taxon>Eukaryota</taxon>
        <taxon>Fungi</taxon>
        <taxon>Dikarya</taxon>
        <taxon>Ascomycota</taxon>
        <taxon>Pezizomycotina</taxon>
        <taxon>Sordariomycetes</taxon>
        <taxon>Hypocreomycetidae</taxon>
        <taxon>Glomerellales</taxon>
        <taxon>Glomerellaceae</taxon>
        <taxon>Colletotrichum</taxon>
        <taxon>Colletotrichum acutatum species complex</taxon>
    </lineage>
</organism>